<dbReference type="Proteomes" id="UP000013520">
    <property type="component" value="Chromosome"/>
</dbReference>
<feature type="domain" description="Response regulatory" evidence="5">
    <location>
        <begin position="7"/>
        <end position="121"/>
    </location>
</feature>
<dbReference type="Gene3D" id="3.40.50.2300">
    <property type="match status" value="1"/>
</dbReference>
<dbReference type="HOGENOM" id="CLU_000445_69_8_9"/>
<dbReference type="PANTHER" id="PTHR44591:SF3">
    <property type="entry name" value="RESPONSE REGULATORY DOMAIN-CONTAINING PROTEIN"/>
    <property type="match status" value="1"/>
</dbReference>
<dbReference type="RefSeq" id="WP_006523013.1">
    <property type="nucleotide sequence ID" value="NC_021184.1"/>
</dbReference>
<dbReference type="InterPro" id="IPR011006">
    <property type="entry name" value="CheY-like_superfamily"/>
</dbReference>
<name>R4KQ50_9FIRM</name>
<dbReference type="GO" id="GO:0000160">
    <property type="term" value="P:phosphorelay signal transduction system"/>
    <property type="evidence" value="ECO:0007669"/>
    <property type="project" value="InterPro"/>
</dbReference>
<dbReference type="AlphaFoldDB" id="R4KQ50"/>
<keyword evidence="2 4" id="KW-0597">Phosphoprotein</keyword>
<dbReference type="CDD" id="cd00156">
    <property type="entry name" value="REC"/>
    <property type="match status" value="1"/>
</dbReference>
<dbReference type="EMBL" id="CP003273">
    <property type="protein sequence ID" value="AGL01771.1"/>
    <property type="molecule type" value="Genomic_DNA"/>
</dbReference>
<comment type="function">
    <text evidence="3">May play the central regulatory role in sporulation. It may be an element of the effector pathway responsible for the activation of sporulation genes in response to nutritional stress. Spo0A may act in concert with spo0H (a sigma factor) to control the expression of some genes that are critical to the sporulation process.</text>
</comment>
<keyword evidence="6" id="KW-0238">DNA-binding</keyword>
<dbReference type="KEGG" id="dgi:Desgi_2355"/>
<dbReference type="InterPro" id="IPR001789">
    <property type="entry name" value="Sig_transdc_resp-reg_receiver"/>
</dbReference>
<evidence type="ECO:0000256" key="2">
    <source>
        <dbReference type="ARBA" id="ARBA00022553"/>
    </source>
</evidence>
<dbReference type="PANTHER" id="PTHR44591">
    <property type="entry name" value="STRESS RESPONSE REGULATOR PROTEIN 1"/>
    <property type="match status" value="1"/>
</dbReference>
<dbReference type="GO" id="GO:0003677">
    <property type="term" value="F:DNA binding"/>
    <property type="evidence" value="ECO:0007669"/>
    <property type="project" value="UniProtKB-KW"/>
</dbReference>
<protein>
    <recommendedName>
        <fullName evidence="1">Stage 0 sporulation protein A homolog</fullName>
    </recommendedName>
</protein>
<dbReference type="SMART" id="SM00448">
    <property type="entry name" value="REC"/>
    <property type="match status" value="1"/>
</dbReference>
<dbReference type="eggNOG" id="COG2204">
    <property type="taxonomic scope" value="Bacteria"/>
</dbReference>
<evidence type="ECO:0000256" key="3">
    <source>
        <dbReference type="ARBA" id="ARBA00024867"/>
    </source>
</evidence>
<reference evidence="6 7" key="1">
    <citation type="submission" date="2012-01" db="EMBL/GenBank/DDBJ databases">
        <title>Complete sequence of Desulfotomaculum gibsoniae DSM 7213.</title>
        <authorList>
            <consortium name="US DOE Joint Genome Institute"/>
            <person name="Lucas S."/>
            <person name="Han J."/>
            <person name="Lapidus A."/>
            <person name="Cheng J.-F."/>
            <person name="Goodwin L."/>
            <person name="Pitluck S."/>
            <person name="Peters L."/>
            <person name="Ovchinnikova G."/>
            <person name="Teshima H."/>
            <person name="Detter J.C."/>
            <person name="Han C."/>
            <person name="Tapia R."/>
            <person name="Land M."/>
            <person name="Hauser L."/>
            <person name="Kyrpides N."/>
            <person name="Ivanova N."/>
            <person name="Pagani I."/>
            <person name="Parshina S."/>
            <person name="Plugge C."/>
            <person name="Muyzer G."/>
            <person name="Kuever J."/>
            <person name="Ivanova A."/>
            <person name="Nazina T."/>
            <person name="Klenk H.-P."/>
            <person name="Brambilla E."/>
            <person name="Spring S."/>
            <person name="Stams A.F."/>
            <person name="Woyke T."/>
        </authorList>
    </citation>
    <scope>NUCLEOTIDE SEQUENCE [LARGE SCALE GENOMIC DNA]</scope>
    <source>
        <strain evidence="6 7">DSM 7213</strain>
    </source>
</reference>
<gene>
    <name evidence="6" type="ORF">Desgi_2355</name>
</gene>
<dbReference type="Pfam" id="PF00072">
    <property type="entry name" value="Response_reg"/>
    <property type="match status" value="1"/>
</dbReference>
<evidence type="ECO:0000256" key="1">
    <source>
        <dbReference type="ARBA" id="ARBA00018672"/>
    </source>
</evidence>
<dbReference type="STRING" id="767817.Desgi_2355"/>
<evidence type="ECO:0000259" key="5">
    <source>
        <dbReference type="PROSITE" id="PS50110"/>
    </source>
</evidence>
<dbReference type="SUPFAM" id="SSF52172">
    <property type="entry name" value="CheY-like"/>
    <property type="match status" value="1"/>
</dbReference>
<proteinExistence type="predicted"/>
<evidence type="ECO:0000313" key="7">
    <source>
        <dbReference type="Proteomes" id="UP000013520"/>
    </source>
</evidence>
<sequence>MGSNCMDILVVDDQPGVRYLLDIVIKEVGHRVHTAQNGLEAVEKVRAIRPNLVFMDVRMPLMGGLEALGKIKKMFPDTQVVIMTAYGSDDTINQAQKQGALCCMAKPFDVESLKKFLEEFTLLEIENSRCRTKIV</sequence>
<keyword evidence="7" id="KW-1185">Reference proteome</keyword>
<organism evidence="6 7">
    <name type="scientific">Desulfoscipio gibsoniae DSM 7213</name>
    <dbReference type="NCBI Taxonomy" id="767817"/>
    <lineage>
        <taxon>Bacteria</taxon>
        <taxon>Bacillati</taxon>
        <taxon>Bacillota</taxon>
        <taxon>Clostridia</taxon>
        <taxon>Eubacteriales</taxon>
        <taxon>Desulfallaceae</taxon>
        <taxon>Desulfoscipio</taxon>
    </lineage>
</organism>
<evidence type="ECO:0000256" key="4">
    <source>
        <dbReference type="PROSITE-ProRule" id="PRU00169"/>
    </source>
</evidence>
<feature type="modified residue" description="4-aspartylphosphate" evidence="4">
    <location>
        <position position="56"/>
    </location>
</feature>
<accession>R4KQ50</accession>
<evidence type="ECO:0000313" key="6">
    <source>
        <dbReference type="EMBL" id="AGL01771.1"/>
    </source>
</evidence>
<dbReference type="PROSITE" id="PS50110">
    <property type="entry name" value="RESPONSE_REGULATORY"/>
    <property type="match status" value="1"/>
</dbReference>
<dbReference type="InterPro" id="IPR050595">
    <property type="entry name" value="Bact_response_regulator"/>
</dbReference>